<dbReference type="RefSeq" id="WP_130590472.1">
    <property type="nucleotide sequence ID" value="NZ_CP034752.1"/>
</dbReference>
<dbReference type="InterPro" id="IPR006619">
    <property type="entry name" value="PGRP_domain_met/bac"/>
</dbReference>
<dbReference type="AlphaFoldDB" id="A0A411WGQ4"/>
<dbReference type="Proteomes" id="UP000293154">
    <property type="component" value="Chromosome"/>
</dbReference>
<name>A0A411WGQ4_9GAMM</name>
<protein>
    <submittedName>
        <fullName evidence="4">N-acetylmuramoyl-L-alanine amidase</fullName>
    </submittedName>
</protein>
<sequence>MSYINRIVIHCAATTNGRRLANARETAAAVIDRWHKDRGFRRSTPFVNEFSPGLRHIGYHFVIDTNGTVEKGRAIGETGAHAKGYNTGSIGICLVGTDKFTQAQWEALALLYADLVEKYPRAVVCGHRDLSPDLNGDGKITSNEWTKICPGFDVDSWETQLLSPRDEWICEEHL</sequence>
<dbReference type="PANTHER" id="PTHR11022:SF41">
    <property type="entry name" value="PEPTIDOGLYCAN-RECOGNITION PROTEIN LC-RELATED"/>
    <property type="match status" value="1"/>
</dbReference>
<dbReference type="Pfam" id="PF01510">
    <property type="entry name" value="Amidase_2"/>
    <property type="match status" value="1"/>
</dbReference>
<evidence type="ECO:0000259" key="2">
    <source>
        <dbReference type="SMART" id="SM00644"/>
    </source>
</evidence>
<evidence type="ECO:0000259" key="3">
    <source>
        <dbReference type="SMART" id="SM00701"/>
    </source>
</evidence>
<evidence type="ECO:0000313" key="5">
    <source>
        <dbReference type="Proteomes" id="UP000293154"/>
    </source>
</evidence>
<dbReference type="OrthoDB" id="8754850at2"/>
<dbReference type="InterPro" id="IPR036505">
    <property type="entry name" value="Amidase/PGRP_sf"/>
</dbReference>
<evidence type="ECO:0000256" key="1">
    <source>
        <dbReference type="ARBA" id="ARBA00007553"/>
    </source>
</evidence>
<evidence type="ECO:0000313" key="4">
    <source>
        <dbReference type="EMBL" id="QBH95481.1"/>
    </source>
</evidence>
<dbReference type="PANTHER" id="PTHR11022">
    <property type="entry name" value="PEPTIDOGLYCAN RECOGNITION PROTEIN"/>
    <property type="match status" value="1"/>
</dbReference>
<feature type="domain" description="Peptidoglycan recognition protein family" evidence="3">
    <location>
        <begin position="1"/>
        <end position="131"/>
    </location>
</feature>
<dbReference type="InterPro" id="IPR015510">
    <property type="entry name" value="PGRP"/>
</dbReference>
<dbReference type="Gene3D" id="3.40.80.10">
    <property type="entry name" value="Peptidoglycan recognition protein-like"/>
    <property type="match status" value="1"/>
</dbReference>
<feature type="domain" description="N-acetylmuramoyl-L-alanine amidase" evidence="2">
    <location>
        <begin position="1"/>
        <end position="139"/>
    </location>
</feature>
<dbReference type="GO" id="GO:0008270">
    <property type="term" value="F:zinc ion binding"/>
    <property type="evidence" value="ECO:0007669"/>
    <property type="project" value="InterPro"/>
</dbReference>
<proteinExistence type="inferred from homology"/>
<dbReference type="PROSITE" id="PS00018">
    <property type="entry name" value="EF_HAND_1"/>
    <property type="match status" value="1"/>
</dbReference>
<keyword evidence="5" id="KW-1185">Reference proteome</keyword>
<dbReference type="GO" id="GO:0009253">
    <property type="term" value="P:peptidoglycan catabolic process"/>
    <property type="evidence" value="ECO:0007669"/>
    <property type="project" value="InterPro"/>
</dbReference>
<dbReference type="EMBL" id="CP034752">
    <property type="protein sequence ID" value="QBH95481.1"/>
    <property type="molecule type" value="Genomic_DNA"/>
</dbReference>
<dbReference type="GO" id="GO:0008745">
    <property type="term" value="F:N-acetylmuramoyl-L-alanine amidase activity"/>
    <property type="evidence" value="ECO:0007669"/>
    <property type="project" value="InterPro"/>
</dbReference>
<dbReference type="InterPro" id="IPR002502">
    <property type="entry name" value="Amidase_domain"/>
</dbReference>
<dbReference type="InterPro" id="IPR018247">
    <property type="entry name" value="EF_Hand_1_Ca_BS"/>
</dbReference>
<dbReference type="KEGG" id="prag:EKN56_03100"/>
<comment type="similarity">
    <text evidence="1">Belongs to the N-acetylmuramoyl-L-alanine amidase 2 family.</text>
</comment>
<dbReference type="SMART" id="SM00701">
    <property type="entry name" value="PGRP"/>
    <property type="match status" value="1"/>
</dbReference>
<accession>A0A411WGQ4</accession>
<organism evidence="4 5">
    <name type="scientific">Limnobaculum zhutongyuii</name>
    <dbReference type="NCBI Taxonomy" id="2498113"/>
    <lineage>
        <taxon>Bacteria</taxon>
        <taxon>Pseudomonadati</taxon>
        <taxon>Pseudomonadota</taxon>
        <taxon>Gammaproteobacteria</taxon>
        <taxon>Enterobacterales</taxon>
        <taxon>Budviciaceae</taxon>
        <taxon>Limnobaculum</taxon>
    </lineage>
</organism>
<reference evidence="4 5" key="1">
    <citation type="submission" date="2019-03" db="EMBL/GenBank/DDBJ databases">
        <title>Pragia sp. nov. isolated from the gut tract of Carduelis flavirostris.</title>
        <authorList>
            <person name="Ge Y."/>
        </authorList>
    </citation>
    <scope>NUCLEOTIDE SEQUENCE [LARGE SCALE GENOMIC DNA]</scope>
    <source>
        <strain evidence="4 5">CF-458</strain>
    </source>
</reference>
<dbReference type="CDD" id="cd06583">
    <property type="entry name" value="PGRP"/>
    <property type="match status" value="1"/>
</dbReference>
<gene>
    <name evidence="4" type="ORF">EKN56_03100</name>
</gene>
<dbReference type="SMART" id="SM00644">
    <property type="entry name" value="Ami_2"/>
    <property type="match status" value="1"/>
</dbReference>
<dbReference type="SUPFAM" id="SSF55846">
    <property type="entry name" value="N-acetylmuramoyl-L-alanine amidase-like"/>
    <property type="match status" value="1"/>
</dbReference>